<sequence length="62" mass="7407">MNHYFLTFKHTNFKVKKRNVFSNQLLQSSFFRKHLVQFVHSSCQAIERLPASTKLFILAHLK</sequence>
<accession>F4CD35</accession>
<dbReference type="KEGG" id="shg:Sph21_1076"/>
<dbReference type="HOGENOM" id="CLU_2901917_0_0_10"/>
<dbReference type="STRING" id="743722.Sph21_1076"/>
<evidence type="ECO:0000313" key="1">
    <source>
        <dbReference type="EMBL" id="ADZ77646.1"/>
    </source>
</evidence>
<protein>
    <submittedName>
        <fullName evidence="1">Uncharacterized protein</fullName>
    </submittedName>
</protein>
<dbReference type="AlphaFoldDB" id="F4CD35"/>
<proteinExistence type="predicted"/>
<organism evidence="1">
    <name type="scientific">Sphingobacterium sp. (strain 21)</name>
    <dbReference type="NCBI Taxonomy" id="743722"/>
    <lineage>
        <taxon>Bacteria</taxon>
        <taxon>Pseudomonadati</taxon>
        <taxon>Bacteroidota</taxon>
        <taxon>Sphingobacteriia</taxon>
        <taxon>Sphingobacteriales</taxon>
        <taxon>Sphingobacteriaceae</taxon>
        <taxon>Sphingobacterium</taxon>
    </lineage>
</organism>
<dbReference type="PATRIC" id="fig|743722.3.peg.1153"/>
<reference evidence="1" key="1">
    <citation type="submission" date="2011-03" db="EMBL/GenBank/DDBJ databases">
        <title>Complete sequence of Sphingobacterium sp. 21.</title>
        <authorList>
            <consortium name="US DOE Joint Genome Institute"/>
            <person name="Lucas S."/>
            <person name="Copeland A."/>
            <person name="Lapidus A."/>
            <person name="Cheng J.-F."/>
            <person name="Goodwin L."/>
            <person name="Pitluck S."/>
            <person name="Davenport K."/>
            <person name="Detter J.C."/>
            <person name="Han C."/>
            <person name="Tapia R."/>
            <person name="Land M."/>
            <person name="Hauser L."/>
            <person name="Kyrpides N."/>
            <person name="Ivanova N."/>
            <person name="Ovchinnikova G."/>
            <person name="Pagani I."/>
            <person name="Siebers A.K."/>
            <person name="Allgaier M."/>
            <person name="Thelen M.P."/>
            <person name="Hugenholtz P."/>
            <person name="Woyke T."/>
        </authorList>
    </citation>
    <scope>NUCLEOTIDE SEQUENCE</scope>
    <source>
        <strain evidence="1">21</strain>
    </source>
</reference>
<gene>
    <name evidence="1" type="ordered locus">Sph21_1076</name>
</gene>
<name>F4CD35_SPHS2</name>
<dbReference type="EMBL" id="CP002584">
    <property type="protein sequence ID" value="ADZ77646.1"/>
    <property type="molecule type" value="Genomic_DNA"/>
</dbReference>